<dbReference type="Pfam" id="PF03612">
    <property type="entry name" value="EIIBC-GUT_N"/>
    <property type="match status" value="1"/>
</dbReference>
<keyword evidence="6" id="KW-1185">Reference proteome</keyword>
<dbReference type="OrthoDB" id="4774329at2"/>
<reference evidence="5 6" key="1">
    <citation type="submission" date="2018-11" db="EMBL/GenBank/DDBJ databases">
        <title>Clostridium sp. nov., a member of the family Erysipelotrichaceae isolated from pig faeces.</title>
        <authorList>
            <person name="Chang Y.-H."/>
        </authorList>
    </citation>
    <scope>NUCLEOTIDE SEQUENCE [LARGE SCALE GENOMIC DNA]</scope>
    <source>
        <strain evidence="5 6">YH-panp20</strain>
    </source>
</reference>
<dbReference type="EMBL" id="RJQC01000001">
    <property type="protein sequence ID" value="RNM31154.1"/>
    <property type="molecule type" value="Genomic_DNA"/>
</dbReference>
<evidence type="ECO:0000256" key="1">
    <source>
        <dbReference type="PROSITE-ProRule" id="PRU00425"/>
    </source>
</evidence>
<dbReference type="InterPro" id="IPR011618">
    <property type="entry name" value="PTS_EIIBC_GUT_N"/>
</dbReference>
<name>A0A3N0I2B8_9FIRM</name>
<evidence type="ECO:0000259" key="3">
    <source>
        <dbReference type="PROSITE" id="PS51102"/>
    </source>
</evidence>
<gene>
    <name evidence="5" type="ORF">EDX97_00840</name>
    <name evidence="4" type="ORF">EDX97_05870</name>
</gene>
<proteinExistence type="predicted"/>
<evidence type="ECO:0000313" key="4">
    <source>
        <dbReference type="EMBL" id="RNM30320.1"/>
    </source>
</evidence>
<dbReference type="RefSeq" id="WP_128519335.1">
    <property type="nucleotide sequence ID" value="NZ_RJQC01000001.1"/>
</dbReference>
<dbReference type="InterPro" id="IPR011638">
    <property type="entry name" value="PTS_EIIBC_GUT_C"/>
</dbReference>
<comment type="caution">
    <text evidence="5">The sequence shown here is derived from an EMBL/GenBank/DDBJ whole genome shotgun (WGS) entry which is preliminary data.</text>
</comment>
<dbReference type="PANTHER" id="PTHR39427:SF1">
    <property type="entry name" value="PTS SYSTEM GLUCITOL_SORBITOL-SPECIFIC EIIB COMPONENT"/>
    <property type="match status" value="1"/>
</dbReference>
<dbReference type="NCBIfam" id="TIGR00825">
    <property type="entry name" value="EIIBC-GUT"/>
    <property type="match status" value="1"/>
</dbReference>
<sequence length="337" mass="35281">MSELRAIRIERGPQGFGGPLVIKPTEKKNKVMYITGGGTPPECLDKIVELSGMEPVDGFHGSAPEDELAMVIIDCGGTLRCGIYPQKRIPTVNVMPVGKSGPLAQYITEDIYVSAVTSKQISLADESEAAAVEAAPAKEEKPKGNGFNADQKVSETLAAQKNKSIMTRIGLGMGKFVNTFYQSARDAIQTCITTLLPFMAFVSLLIGIINGSGFGNWFASILTPLAGNVFGLLILGIICSIPGLSALLGPGAVIAQIVGTLIGAEIGKGNIAPQMALPALFACNTQAACDFIPVGLGLAEAEPETIEVGVVSVMYSRFLTGWIRVLIAFAASAGLYA</sequence>
<keyword evidence="2" id="KW-0472">Membrane</keyword>
<dbReference type="GO" id="GO:0009401">
    <property type="term" value="P:phosphoenolpyruvate-dependent sugar phosphotransferase system"/>
    <property type="evidence" value="ECO:0007669"/>
    <property type="project" value="InterPro"/>
</dbReference>
<dbReference type="GO" id="GO:0005886">
    <property type="term" value="C:plasma membrane"/>
    <property type="evidence" value="ECO:0007669"/>
    <property type="project" value="TreeGrafter"/>
</dbReference>
<evidence type="ECO:0000313" key="5">
    <source>
        <dbReference type="EMBL" id="RNM31154.1"/>
    </source>
</evidence>
<evidence type="ECO:0000313" key="6">
    <source>
        <dbReference type="Proteomes" id="UP000276568"/>
    </source>
</evidence>
<keyword evidence="2" id="KW-0812">Transmembrane</keyword>
<dbReference type="PROSITE" id="PS51102">
    <property type="entry name" value="PTS_EIIB_TYPE_5"/>
    <property type="match status" value="1"/>
</dbReference>
<dbReference type="EMBL" id="RJQC01000002">
    <property type="protein sequence ID" value="RNM30320.1"/>
    <property type="molecule type" value="Genomic_DNA"/>
</dbReference>
<evidence type="ECO:0000256" key="2">
    <source>
        <dbReference type="SAM" id="Phobius"/>
    </source>
</evidence>
<dbReference type="PANTHER" id="PTHR39427">
    <property type="match status" value="1"/>
</dbReference>
<protein>
    <submittedName>
        <fullName evidence="5">PTS sorbitol transporter subunit IIB</fullName>
    </submittedName>
</protein>
<feature type="transmembrane region" description="Helical" evidence="2">
    <location>
        <begin position="187"/>
        <end position="209"/>
    </location>
</feature>
<dbReference type="InterPro" id="IPR004702">
    <property type="entry name" value="PTS_sorb_EIIBC"/>
</dbReference>
<accession>A0A3N0I2B8</accession>
<dbReference type="Proteomes" id="UP000276568">
    <property type="component" value="Unassembled WGS sequence"/>
</dbReference>
<feature type="domain" description="PTS EIIB type-5" evidence="3">
    <location>
        <begin position="3"/>
        <end position="196"/>
    </location>
</feature>
<keyword evidence="2" id="KW-1133">Transmembrane helix</keyword>
<feature type="modified residue" description="Phosphocysteine; by EIIA" evidence="1">
    <location>
        <position position="75"/>
    </location>
</feature>
<dbReference type="AlphaFoldDB" id="A0A3N0I2B8"/>
<organism evidence="5 6">
    <name type="scientific">Absicoccus porci</name>
    <dbReference type="NCBI Taxonomy" id="2486576"/>
    <lineage>
        <taxon>Bacteria</taxon>
        <taxon>Bacillati</taxon>
        <taxon>Bacillota</taxon>
        <taxon>Erysipelotrichia</taxon>
        <taxon>Erysipelotrichales</taxon>
        <taxon>Erysipelotrichaceae</taxon>
        <taxon>Absicoccus</taxon>
    </lineage>
</organism>
<dbReference type="GO" id="GO:0008982">
    <property type="term" value="F:protein-N(PI)-phosphohistidine-sugar phosphotransferase activity"/>
    <property type="evidence" value="ECO:0007669"/>
    <property type="project" value="InterPro"/>
</dbReference>
<dbReference type="Pfam" id="PF07663">
    <property type="entry name" value="EIIBC-GUT_C"/>
    <property type="match status" value="1"/>
</dbReference>